<dbReference type="InterPro" id="IPR013225">
    <property type="entry name" value="PaaX_C"/>
</dbReference>
<evidence type="ECO:0000313" key="4">
    <source>
        <dbReference type="EMBL" id="MBB6435795.1"/>
    </source>
</evidence>
<dbReference type="Gene3D" id="3.30.70.2650">
    <property type="match status" value="1"/>
</dbReference>
<dbReference type="GO" id="GO:0006351">
    <property type="term" value="P:DNA-templated transcription"/>
    <property type="evidence" value="ECO:0007669"/>
    <property type="project" value="TreeGrafter"/>
</dbReference>
<dbReference type="PANTHER" id="PTHR30319:SF1">
    <property type="entry name" value="TRANSCRIPTIONAL REPRESSOR PAAX"/>
    <property type="match status" value="1"/>
</dbReference>
<dbReference type="Pfam" id="PF08223">
    <property type="entry name" value="PaaX_C"/>
    <property type="match status" value="1"/>
</dbReference>
<feature type="region of interest" description="Disordered" evidence="1">
    <location>
        <begin position="296"/>
        <end position="317"/>
    </location>
</feature>
<dbReference type="PANTHER" id="PTHR30319">
    <property type="entry name" value="PHENYLACETIC ACID REGULATOR-RELATED TRANSCRIPTIONAL REPRESSOR"/>
    <property type="match status" value="1"/>
</dbReference>
<dbReference type="AlphaFoldDB" id="A0A7X0LPB7"/>
<protein>
    <submittedName>
        <fullName evidence="4">Phenylacetic acid degradation operon negative regulatory protein</fullName>
    </submittedName>
</protein>
<dbReference type="InterPro" id="IPR048846">
    <property type="entry name" value="PaaX-like_central"/>
</dbReference>
<evidence type="ECO:0000256" key="1">
    <source>
        <dbReference type="SAM" id="MobiDB-lite"/>
    </source>
</evidence>
<dbReference type="Gene3D" id="1.10.10.10">
    <property type="entry name" value="Winged helix-like DNA-binding domain superfamily/Winged helix DNA-binding domain"/>
    <property type="match status" value="1"/>
</dbReference>
<comment type="caution">
    <text evidence="4">The sequence shown here is derived from an EMBL/GenBank/DDBJ whole genome shotgun (WGS) entry which is preliminary data.</text>
</comment>
<accession>A0A7X0LPB7</accession>
<dbReference type="EMBL" id="JACHEM010000005">
    <property type="protein sequence ID" value="MBB6435795.1"/>
    <property type="molecule type" value="Genomic_DNA"/>
</dbReference>
<evidence type="ECO:0000313" key="5">
    <source>
        <dbReference type="Proteomes" id="UP000540423"/>
    </source>
</evidence>
<name>A0A7X0LPB7_9ACTN</name>
<sequence length="317" mass="34169">MTDHTTADHVEIPTRMLVHALVREDGTVAADELYDVAGALGMSDQQVRLCVKRLVAEDRFTHEGRGRGATLRATGTTLRALAPNADFLGYAFRQDAGLAPWDGVWHLAAFAVPEAERTVRNALRERLLHLGGAPLQGGLYVSAGAWEPYVEEAAHRLGAHGALTLCTTTDLRRGDTREPAALARELWPLPEIADRYHRLARVARPRLDLLTGPDPLTTTQRLTLAVELAAELSRALEPDPLLPPELLPRPWPGTEARELVARSWAALQARDGGGGTGGTRPALFRGYAGVAREAAARAARGTTDARGASDGTTGWTR</sequence>
<dbReference type="InterPro" id="IPR036388">
    <property type="entry name" value="WH-like_DNA-bd_sf"/>
</dbReference>
<evidence type="ECO:0000259" key="3">
    <source>
        <dbReference type="Pfam" id="PF20803"/>
    </source>
</evidence>
<organism evidence="4 5">
    <name type="scientific">Streptomyces candidus</name>
    <dbReference type="NCBI Taxonomy" id="67283"/>
    <lineage>
        <taxon>Bacteria</taxon>
        <taxon>Bacillati</taxon>
        <taxon>Actinomycetota</taxon>
        <taxon>Actinomycetes</taxon>
        <taxon>Kitasatosporales</taxon>
        <taxon>Streptomycetaceae</taxon>
        <taxon>Streptomyces</taxon>
    </lineage>
</organism>
<gene>
    <name evidence="4" type="ORF">HNQ79_002258</name>
</gene>
<feature type="domain" description="Transcriptional repressor PaaX-like C-terminal" evidence="2">
    <location>
        <begin position="187"/>
        <end position="268"/>
    </location>
</feature>
<reference evidence="4 5" key="1">
    <citation type="submission" date="2020-08" db="EMBL/GenBank/DDBJ databases">
        <title>Genomic Encyclopedia of Type Strains, Phase IV (KMG-IV): sequencing the most valuable type-strain genomes for metagenomic binning, comparative biology and taxonomic classification.</title>
        <authorList>
            <person name="Goeker M."/>
        </authorList>
    </citation>
    <scope>NUCLEOTIDE SEQUENCE [LARGE SCALE GENOMIC DNA]</scope>
    <source>
        <strain evidence="4 5">DSM 40141</strain>
    </source>
</reference>
<dbReference type="Gene3D" id="1.20.58.1460">
    <property type="match status" value="1"/>
</dbReference>
<keyword evidence="5" id="KW-1185">Reference proteome</keyword>
<feature type="domain" description="Transcriptional repressor PaaX-like central Cas2-like" evidence="3">
    <location>
        <begin position="99"/>
        <end position="178"/>
    </location>
</feature>
<dbReference type="Proteomes" id="UP000540423">
    <property type="component" value="Unassembled WGS sequence"/>
</dbReference>
<dbReference type="Pfam" id="PF20803">
    <property type="entry name" value="PaaX_M"/>
    <property type="match status" value="1"/>
</dbReference>
<feature type="compositionally biased region" description="Low complexity" evidence="1">
    <location>
        <begin position="296"/>
        <end position="308"/>
    </location>
</feature>
<proteinExistence type="predicted"/>
<evidence type="ECO:0000259" key="2">
    <source>
        <dbReference type="Pfam" id="PF08223"/>
    </source>
</evidence>